<protein>
    <submittedName>
        <fullName evidence="2">TIGR03617 family F420-dependent LLM class oxidoreductase</fullName>
        <ecNumber evidence="2">1.-.-.-</ecNumber>
    </submittedName>
</protein>
<dbReference type="NCBIfam" id="TIGR03617">
    <property type="entry name" value="F420_MSMEG_2256"/>
    <property type="match status" value="1"/>
</dbReference>
<comment type="caution">
    <text evidence="2">The sequence shown here is derived from an EMBL/GenBank/DDBJ whole genome shotgun (WGS) entry which is preliminary data.</text>
</comment>
<dbReference type="CDD" id="cd01097">
    <property type="entry name" value="Tetrahydromethanopterin_reductase"/>
    <property type="match status" value="1"/>
</dbReference>
<dbReference type="EMBL" id="QVIG01000001">
    <property type="protein sequence ID" value="RGD57726.1"/>
    <property type="molecule type" value="Genomic_DNA"/>
</dbReference>
<dbReference type="EC" id="1.-.-.-" evidence="2"/>
<dbReference type="InterPro" id="IPR050564">
    <property type="entry name" value="F420-G6PD/mer"/>
</dbReference>
<reference evidence="2 3" key="1">
    <citation type="submission" date="2018-08" db="EMBL/GenBank/DDBJ databases">
        <title>Diversity &amp; Physiological Properties of Lignin-Decomposing Actinobacteria from Soil.</title>
        <authorList>
            <person name="Roh S.G."/>
            <person name="Kim S.B."/>
        </authorList>
    </citation>
    <scope>NUCLEOTIDE SEQUENCE [LARGE SCALE GENOMIC DNA]</scope>
    <source>
        <strain evidence="2 3">MMS17-GH009</strain>
    </source>
</reference>
<proteinExistence type="predicted"/>
<dbReference type="AlphaFoldDB" id="A0A372ZPD9"/>
<accession>A0A372ZPD9</accession>
<sequence length="360" mass="39051">MDRPAALRPAALRLDATASGHPAGILDAAERAEHRGMDRLVVAETAYDPFLQLARAADRTESIELATGIAVAFARTPMTLAYQAWGLHAASGGRAVIGLGSQVKPHIEKRFGMPWDRPAARMREYVHAVRAIWHSWQTGERLRFRGEFYTHTVMTPVFSPDPVPSGVPRILLAGVGPLMTRTAGAVADGFLSHPFSSTAYLAEQVLPGLTEERARAEAEGAAWTERPFEIVGNVLTATGRTEEELAANRAATRERLAFYASTPAYRPVLAQHGWEGLQEELHTHSVRGRWAEMAALIDDEVFDAFAVCGPVEEVAGEIHRRYAGLVTRLSVSLPEDADPELGLDVLAAVRALGRPEADAG</sequence>
<dbReference type="PANTHER" id="PTHR43244">
    <property type="match status" value="1"/>
</dbReference>
<gene>
    <name evidence="2" type="ORF">DR950_07935</name>
</gene>
<organism evidence="2 3">
    <name type="scientific">Kitasatospora xanthocidica</name>
    <dbReference type="NCBI Taxonomy" id="83382"/>
    <lineage>
        <taxon>Bacteria</taxon>
        <taxon>Bacillati</taxon>
        <taxon>Actinomycetota</taxon>
        <taxon>Actinomycetes</taxon>
        <taxon>Kitasatosporales</taxon>
        <taxon>Streptomycetaceae</taxon>
        <taxon>Kitasatospora</taxon>
    </lineage>
</organism>
<evidence type="ECO:0000259" key="1">
    <source>
        <dbReference type="Pfam" id="PF00296"/>
    </source>
</evidence>
<dbReference type="RefSeq" id="WP_117486469.1">
    <property type="nucleotide sequence ID" value="NZ_QVIG01000001.1"/>
</dbReference>
<dbReference type="Gene3D" id="3.20.20.30">
    <property type="entry name" value="Luciferase-like domain"/>
    <property type="match status" value="1"/>
</dbReference>
<evidence type="ECO:0000313" key="3">
    <source>
        <dbReference type="Proteomes" id="UP000263377"/>
    </source>
</evidence>
<keyword evidence="2" id="KW-0560">Oxidoreductase</keyword>
<name>A0A372ZPD9_9ACTN</name>
<dbReference type="InterPro" id="IPR011251">
    <property type="entry name" value="Luciferase-like_dom"/>
</dbReference>
<dbReference type="Pfam" id="PF00296">
    <property type="entry name" value="Bac_luciferase"/>
    <property type="match status" value="1"/>
</dbReference>
<dbReference type="InterPro" id="IPR019919">
    <property type="entry name" value="Lucif-like_OxRdtase_MSMEG_2256"/>
</dbReference>
<keyword evidence="3" id="KW-1185">Reference proteome</keyword>
<feature type="domain" description="Luciferase-like" evidence="1">
    <location>
        <begin position="15"/>
        <end position="326"/>
    </location>
</feature>
<evidence type="ECO:0000313" key="2">
    <source>
        <dbReference type="EMBL" id="RGD57726.1"/>
    </source>
</evidence>
<dbReference type="PANTHER" id="PTHR43244:SF2">
    <property type="entry name" value="CONSERVED HYPOTHETICAL ALANINE AND PROLINE-RICH PROTEIN"/>
    <property type="match status" value="1"/>
</dbReference>
<dbReference type="GO" id="GO:0016705">
    <property type="term" value="F:oxidoreductase activity, acting on paired donors, with incorporation or reduction of molecular oxygen"/>
    <property type="evidence" value="ECO:0007669"/>
    <property type="project" value="InterPro"/>
</dbReference>
<dbReference type="InterPro" id="IPR036661">
    <property type="entry name" value="Luciferase-like_sf"/>
</dbReference>
<dbReference type="Proteomes" id="UP000263377">
    <property type="component" value="Unassembled WGS sequence"/>
</dbReference>
<dbReference type="SUPFAM" id="SSF51679">
    <property type="entry name" value="Bacterial luciferase-like"/>
    <property type="match status" value="1"/>
</dbReference>